<evidence type="ECO:0000313" key="1">
    <source>
        <dbReference type="EMBL" id="GAT54456.1"/>
    </source>
</evidence>
<dbReference type="EMBL" id="DF848653">
    <property type="protein sequence ID" value="GAT54456.1"/>
    <property type="molecule type" value="Genomic_DNA"/>
</dbReference>
<proteinExistence type="predicted"/>
<feature type="non-terminal residue" evidence="1">
    <location>
        <position position="1"/>
    </location>
</feature>
<keyword evidence="2" id="KW-1185">Reference proteome</keyword>
<evidence type="ECO:0000313" key="2">
    <source>
        <dbReference type="Proteomes" id="UP000815677"/>
    </source>
</evidence>
<protein>
    <submittedName>
        <fullName evidence="1">Uncharacterized protein</fullName>
    </submittedName>
</protein>
<organism evidence="1 2">
    <name type="scientific">Mycena chlorophos</name>
    <name type="common">Agaric fungus</name>
    <name type="synonym">Agaricus chlorophos</name>
    <dbReference type="NCBI Taxonomy" id="658473"/>
    <lineage>
        <taxon>Eukaryota</taxon>
        <taxon>Fungi</taxon>
        <taxon>Dikarya</taxon>
        <taxon>Basidiomycota</taxon>
        <taxon>Agaricomycotina</taxon>
        <taxon>Agaricomycetes</taxon>
        <taxon>Agaricomycetidae</taxon>
        <taxon>Agaricales</taxon>
        <taxon>Marasmiineae</taxon>
        <taxon>Mycenaceae</taxon>
        <taxon>Mycena</taxon>
    </lineage>
</organism>
<name>A0ABQ0LTR0_MYCCL</name>
<dbReference type="Proteomes" id="UP000815677">
    <property type="component" value="Unassembled WGS sequence"/>
</dbReference>
<reference evidence="1" key="1">
    <citation type="submission" date="2014-09" db="EMBL/GenBank/DDBJ databases">
        <title>Genome sequence of the luminous mushroom Mycena chlorophos for searching fungal bioluminescence genes.</title>
        <authorList>
            <person name="Tanaka Y."/>
            <person name="Kasuga D."/>
            <person name="Oba Y."/>
            <person name="Hase S."/>
            <person name="Sato K."/>
            <person name="Oba Y."/>
            <person name="Sakakibara Y."/>
        </authorList>
    </citation>
    <scope>NUCLEOTIDE SEQUENCE</scope>
</reference>
<feature type="non-terminal residue" evidence="1">
    <location>
        <position position="200"/>
    </location>
</feature>
<sequence>SRARRRSTTSAHARLKWIHLQGNGGCEGRPAESYKSNTLSSIDPVRLPGFQDFVSTLPTGLDFIGSGTGDDVEFELVDSPCAPVPTAAPLGNHSYSAATTPAGGYVPVFGDPPFTPYHHTMPATPAAPLKPLKYRAVYDDNGHPMPSLDYASRPGGNAIAHTNNDPTPHFRLHVGASSPDSDDELPTHPHAVHALLQEGY</sequence>
<accession>A0ABQ0LTR0</accession>
<gene>
    <name evidence="1" type="ORF">MCHLO_11308</name>
</gene>